<comment type="caution">
    <text evidence="2">The sequence shown here is derived from an EMBL/GenBank/DDBJ whole genome shotgun (WGS) entry which is preliminary data.</text>
</comment>
<keyword evidence="3" id="KW-1185">Reference proteome</keyword>
<evidence type="ECO:0000313" key="2">
    <source>
        <dbReference type="EMBL" id="KQB35236.1"/>
    </source>
</evidence>
<reference evidence="2 3" key="1">
    <citation type="submission" date="2015-09" db="EMBL/GenBank/DDBJ databases">
        <title>Heavy metals and arsenic resistance mechanisms in polyextremophilic archaea of the family Ferroplasmaceae.</title>
        <authorList>
            <person name="Bulaev A.G."/>
            <person name="Kanygina A.V."/>
        </authorList>
    </citation>
    <scope>NUCLEOTIDE SEQUENCE [LARGE SCALE GENOMIC DNA]</scope>
    <source>
        <strain evidence="2 3">BH2</strain>
    </source>
</reference>
<name>A0A0N8VL12_9ARCH</name>
<dbReference type="GO" id="GO:0016702">
    <property type="term" value="F:oxidoreductase activity, acting on single donors with incorporation of molecular oxygen, incorporation of two atoms of oxygen"/>
    <property type="evidence" value="ECO:0007669"/>
    <property type="project" value="UniProtKB-ARBA"/>
</dbReference>
<dbReference type="InParanoid" id="A0A0N8VL12"/>
<feature type="domain" description="Extradiol ring-cleavage dioxygenase class III enzyme subunit B" evidence="1">
    <location>
        <begin position="23"/>
        <end position="250"/>
    </location>
</feature>
<protein>
    <recommendedName>
        <fullName evidence="1">Extradiol ring-cleavage dioxygenase class III enzyme subunit B domain-containing protein</fullName>
    </recommendedName>
</protein>
<sequence>MVLERLYVIPHGDEIIDMPNDESAELHNKIKEITEDDNSDSLIILTPHGVTLSSGIPIINTENLHGEYSTKTKTLVSDHKTDKEVVRNIAAEFGKEMITINFGTSSGPLSVFPEDFGTIIPLTFFKNKRISIIGQPRITDRAKLMRLGRSIWNTVNSMDKKISVIFSADQAHTHSSLGPYGYSDYSSVYDKKIREFFQSGSLNGIENIDEGVIIEAKTDSYWNMVILNGFLKSSGMHVTMDYYYVEKYFGMLLGHGIV</sequence>
<organism evidence="2 3">
    <name type="scientific">Acidiplasma cupricumulans</name>
    <dbReference type="NCBI Taxonomy" id="312540"/>
    <lineage>
        <taxon>Archaea</taxon>
        <taxon>Methanobacteriati</taxon>
        <taxon>Thermoplasmatota</taxon>
        <taxon>Thermoplasmata</taxon>
        <taxon>Thermoplasmatales</taxon>
        <taxon>Ferroplasmaceae</taxon>
        <taxon>Acidiplasma</taxon>
    </lineage>
</organism>
<evidence type="ECO:0000313" key="3">
    <source>
        <dbReference type="Proteomes" id="UP000050301"/>
    </source>
</evidence>
<dbReference type="SUPFAM" id="SSF53213">
    <property type="entry name" value="LigB-like"/>
    <property type="match status" value="1"/>
</dbReference>
<dbReference type="Pfam" id="PF02900">
    <property type="entry name" value="LigB"/>
    <property type="match status" value="1"/>
</dbReference>
<dbReference type="GO" id="GO:0008198">
    <property type="term" value="F:ferrous iron binding"/>
    <property type="evidence" value="ECO:0007669"/>
    <property type="project" value="InterPro"/>
</dbReference>
<dbReference type="EMBL" id="LKBH01000176">
    <property type="protein sequence ID" value="KQB35236.1"/>
    <property type="molecule type" value="Genomic_DNA"/>
</dbReference>
<dbReference type="Gene3D" id="3.40.830.10">
    <property type="entry name" value="LigB-like"/>
    <property type="match status" value="1"/>
</dbReference>
<dbReference type="InterPro" id="IPR004183">
    <property type="entry name" value="Xdiol_dOase_suB"/>
</dbReference>
<dbReference type="Proteomes" id="UP000050301">
    <property type="component" value="Unassembled WGS sequence"/>
</dbReference>
<dbReference type="GeneID" id="84221245"/>
<gene>
    <name evidence="2" type="ORF">AOG55_07345</name>
</gene>
<dbReference type="AlphaFoldDB" id="A0A0N8VL12"/>
<proteinExistence type="predicted"/>
<dbReference type="RefSeq" id="WP_052656867.1">
    <property type="nucleotide sequence ID" value="NZ_LKBH01000176.1"/>
</dbReference>
<accession>A0A0N8VL12</accession>
<evidence type="ECO:0000259" key="1">
    <source>
        <dbReference type="Pfam" id="PF02900"/>
    </source>
</evidence>